<dbReference type="Gene3D" id="2.60.120.200">
    <property type="match status" value="4"/>
</dbReference>
<dbReference type="InterPro" id="IPR013320">
    <property type="entry name" value="ConA-like_dom_sf"/>
</dbReference>
<dbReference type="PROSITE" id="PS00740">
    <property type="entry name" value="MAM_1"/>
    <property type="match status" value="2"/>
</dbReference>
<dbReference type="InterPro" id="IPR051560">
    <property type="entry name" value="MAM_domain-containing"/>
</dbReference>
<organism evidence="3 4">
    <name type="scientific">Xyrichtys novacula</name>
    <name type="common">Pearly razorfish</name>
    <name type="synonym">Hemipteronotus novacula</name>
    <dbReference type="NCBI Taxonomy" id="13765"/>
    <lineage>
        <taxon>Eukaryota</taxon>
        <taxon>Metazoa</taxon>
        <taxon>Chordata</taxon>
        <taxon>Craniata</taxon>
        <taxon>Vertebrata</taxon>
        <taxon>Euteleostomi</taxon>
        <taxon>Actinopterygii</taxon>
        <taxon>Neopterygii</taxon>
        <taxon>Teleostei</taxon>
        <taxon>Neoteleostei</taxon>
        <taxon>Acanthomorphata</taxon>
        <taxon>Eupercaria</taxon>
        <taxon>Labriformes</taxon>
        <taxon>Labridae</taxon>
        <taxon>Xyrichtys</taxon>
    </lineage>
</organism>
<dbReference type="InterPro" id="IPR000998">
    <property type="entry name" value="MAM_dom"/>
</dbReference>
<proteinExistence type="predicted"/>
<evidence type="ECO:0000256" key="1">
    <source>
        <dbReference type="ARBA" id="ARBA00022737"/>
    </source>
</evidence>
<keyword evidence="4" id="KW-1185">Reference proteome</keyword>
<accession>A0AAV1GCF9</accession>
<feature type="domain" description="MAM" evidence="2">
    <location>
        <begin position="290"/>
        <end position="458"/>
    </location>
</feature>
<reference evidence="3" key="1">
    <citation type="submission" date="2023-08" db="EMBL/GenBank/DDBJ databases">
        <authorList>
            <person name="Alioto T."/>
            <person name="Alioto T."/>
            <person name="Gomez Garrido J."/>
        </authorList>
    </citation>
    <scope>NUCLEOTIDE SEQUENCE</scope>
</reference>
<dbReference type="AlphaFoldDB" id="A0AAV1GCF9"/>
<dbReference type="GO" id="GO:0016020">
    <property type="term" value="C:membrane"/>
    <property type="evidence" value="ECO:0007669"/>
    <property type="project" value="InterPro"/>
</dbReference>
<dbReference type="SMART" id="SM00137">
    <property type="entry name" value="MAM"/>
    <property type="match status" value="4"/>
</dbReference>
<dbReference type="Proteomes" id="UP001178508">
    <property type="component" value="Chromosome 13"/>
</dbReference>
<evidence type="ECO:0000259" key="2">
    <source>
        <dbReference type="PROSITE" id="PS50060"/>
    </source>
</evidence>
<gene>
    <name evidence="3" type="ORF">XNOV1_A042272</name>
</gene>
<dbReference type="PANTHER" id="PTHR23282:SF101">
    <property type="entry name" value="MAM DOMAIN-CONTAINING PROTEIN"/>
    <property type="match status" value="1"/>
</dbReference>
<feature type="domain" description="MAM" evidence="2">
    <location>
        <begin position="469"/>
        <end position="628"/>
    </location>
</feature>
<dbReference type="CDD" id="cd06263">
    <property type="entry name" value="MAM"/>
    <property type="match status" value="3"/>
</dbReference>
<protein>
    <submittedName>
        <fullName evidence="3">MAM domain-containing protein 2-like isoform X2</fullName>
    </submittedName>
</protein>
<evidence type="ECO:0000313" key="4">
    <source>
        <dbReference type="Proteomes" id="UP001178508"/>
    </source>
</evidence>
<name>A0AAV1GCF9_XYRNO</name>
<feature type="domain" description="MAM" evidence="2">
    <location>
        <begin position="639"/>
        <end position="797"/>
    </location>
</feature>
<dbReference type="PANTHER" id="PTHR23282">
    <property type="entry name" value="APICAL ENDOSOMAL GLYCOPROTEIN PRECURSOR"/>
    <property type="match status" value="1"/>
</dbReference>
<dbReference type="EMBL" id="OY660876">
    <property type="protein sequence ID" value="CAJ1070840.1"/>
    <property type="molecule type" value="Genomic_DNA"/>
</dbReference>
<dbReference type="PROSITE" id="PS50060">
    <property type="entry name" value="MAM_2"/>
    <property type="match status" value="4"/>
</dbReference>
<keyword evidence="1" id="KW-0677">Repeat</keyword>
<dbReference type="SUPFAM" id="SSF49899">
    <property type="entry name" value="Concanavalin A-like lectins/glucanases"/>
    <property type="match status" value="4"/>
</dbReference>
<evidence type="ECO:0000313" key="3">
    <source>
        <dbReference type="EMBL" id="CAJ1070840.1"/>
    </source>
</evidence>
<dbReference type="FunFam" id="2.60.120.200:FF:000128">
    <property type="entry name" value="enteropeptidase isoform X2"/>
    <property type="match status" value="1"/>
</dbReference>
<sequence length="811" mass="89700">MSENDSNKFLPHTKPGVPLSRAAGWDIHSCKPTCMSEEERPGSGCCSSPHRPLVPVPARLARCLQRAAGALPACCNAELLYSHGLSGVSLLSAVGSFSCNELLKLLKHLKGWREERAAMLLFYLLTFAATIQAQNQLLPGSCNFESNTCGYTSDADFTSWELHKDGRFVAVDAAIPEDQDDEKSADTGPQKETIGILLSPALEQGEWSCLRLVYQISGSGSLTVLQRTEGKSFDKPLWSSQEPSDSWVISSMDLQNNTEPYRVVVEGKPGGSPGSSVAVFEIHISPGYCLDCDFEESHLCGYSNQWNANVNWFVGGGGGQLLHNDMPNDHTYNNKTGHFMYVDSIYAKTFKEVAKLMSPMTMVPMYGCLSFQYQRSEERGNLFSVFTRDRLGQYQEMWRAGPENQSEWSRTLGEWIPVQVDLKAPYSVQVVFEVAFNSPRGGRVAVDDISFSPEFCSTDSEPTFDPSIANCDFESGFCHYSQDQGMGSWRRVSVKPNIFRNGDHTTGAGSFLLVHSQLNPNSGYVTRLVGPTLPGNMKFCLRFFFSLRGFNQTDRALGVYLQPQQKSSSQEKIWTQGEKSRGIWIGADVTFQTLQPSKVVFVSTCRSFWDCGSVALDDISVSLGDCELTAGMLSSPLPGHCDFEKGLCGYTQDKKNDDADWELRRGPTPTSYTGPRGDHTTGLGYYLHMEASPLLHGQRVQLLSSILRGSRGPQCLRFFYQMYGSGTGQLNILLSKDGEVALLWQRTGEQSMAWLRATVEYQSDSQHQIVFEAIRGSSVRSDIAIDDIVLESGPCTEMEIKATVGTSNEIE</sequence>
<dbReference type="Pfam" id="PF00629">
    <property type="entry name" value="MAM"/>
    <property type="match status" value="4"/>
</dbReference>
<feature type="domain" description="MAM" evidence="2">
    <location>
        <begin position="140"/>
        <end position="291"/>
    </location>
</feature>